<protein>
    <submittedName>
        <fullName evidence="1">Uncharacterized protein</fullName>
    </submittedName>
</protein>
<evidence type="ECO:0000313" key="1">
    <source>
        <dbReference type="EMBL" id="EUC44506.1"/>
    </source>
</evidence>
<reference evidence="1 2" key="1">
    <citation type="journal article" date="2013" name="PLoS Genet.">
        <title>Comparative genome structure, secondary metabolite, and effector coding capacity across Cochliobolus pathogens.</title>
        <authorList>
            <person name="Condon B.J."/>
            <person name="Leng Y."/>
            <person name="Wu D."/>
            <person name="Bushley K.E."/>
            <person name="Ohm R.A."/>
            <person name="Otillar R."/>
            <person name="Martin J."/>
            <person name="Schackwitz W."/>
            <person name="Grimwood J."/>
            <person name="MohdZainudin N."/>
            <person name="Xue C."/>
            <person name="Wang R."/>
            <person name="Manning V.A."/>
            <person name="Dhillon B."/>
            <person name="Tu Z.J."/>
            <person name="Steffenson B.J."/>
            <person name="Salamov A."/>
            <person name="Sun H."/>
            <person name="Lowry S."/>
            <person name="LaButti K."/>
            <person name="Han J."/>
            <person name="Copeland A."/>
            <person name="Lindquist E."/>
            <person name="Barry K."/>
            <person name="Schmutz J."/>
            <person name="Baker S.E."/>
            <person name="Ciuffetti L.M."/>
            <person name="Grigoriev I.V."/>
            <person name="Zhong S."/>
            <person name="Turgeon B.G."/>
        </authorList>
    </citation>
    <scope>NUCLEOTIDE SEQUENCE [LARGE SCALE GENOMIC DNA]</scope>
    <source>
        <strain evidence="1 2">ATCC 44560</strain>
    </source>
</reference>
<dbReference type="RefSeq" id="XP_007689006.1">
    <property type="nucleotide sequence ID" value="XM_007690816.1"/>
</dbReference>
<dbReference type="EMBL" id="KI964003">
    <property type="protein sequence ID" value="EUC44506.1"/>
    <property type="molecule type" value="Genomic_DNA"/>
</dbReference>
<dbReference type="GeneID" id="19129166"/>
<dbReference type="HOGENOM" id="CLU_3050191_0_0_1"/>
<dbReference type="Proteomes" id="UP000054032">
    <property type="component" value="Unassembled WGS sequence"/>
</dbReference>
<accession>W6ZLP5</accession>
<organism evidence="1 2">
    <name type="scientific">Bipolaris oryzae ATCC 44560</name>
    <dbReference type="NCBI Taxonomy" id="930090"/>
    <lineage>
        <taxon>Eukaryota</taxon>
        <taxon>Fungi</taxon>
        <taxon>Dikarya</taxon>
        <taxon>Ascomycota</taxon>
        <taxon>Pezizomycotina</taxon>
        <taxon>Dothideomycetes</taxon>
        <taxon>Pleosporomycetidae</taxon>
        <taxon>Pleosporales</taxon>
        <taxon>Pleosporineae</taxon>
        <taxon>Pleosporaceae</taxon>
        <taxon>Bipolaris</taxon>
    </lineage>
</organism>
<dbReference type="KEGG" id="bor:COCMIDRAFT_98013"/>
<sequence>MHHPSLQPSHSMMIRHWAPTILDGYAFYGRPQKPRRTDHFSMSYTAARINLGIG</sequence>
<evidence type="ECO:0000313" key="2">
    <source>
        <dbReference type="Proteomes" id="UP000054032"/>
    </source>
</evidence>
<name>W6ZLP5_COCMI</name>
<keyword evidence="2" id="KW-1185">Reference proteome</keyword>
<dbReference type="AlphaFoldDB" id="W6ZLP5"/>
<dbReference type="OrthoDB" id="3744425at2759"/>
<proteinExistence type="predicted"/>
<gene>
    <name evidence="1" type="ORF">COCMIDRAFT_98013</name>
</gene>